<evidence type="ECO:0000256" key="4">
    <source>
        <dbReference type="ARBA" id="ARBA00022723"/>
    </source>
</evidence>
<dbReference type="PANTHER" id="PTHR23289:SF2">
    <property type="entry name" value="CYTOCHROME C OXIDASE ASSEMBLY PROTEIN COX15 HOMOLOG"/>
    <property type="match status" value="1"/>
</dbReference>
<keyword evidence="4" id="KW-0479">Metal-binding</keyword>
<dbReference type="Pfam" id="PF02628">
    <property type="entry name" value="COX15-CtaA"/>
    <property type="match status" value="1"/>
</dbReference>
<evidence type="ECO:0000256" key="6">
    <source>
        <dbReference type="ARBA" id="ARBA00023002"/>
    </source>
</evidence>
<comment type="subcellular location">
    <subcellularLocation>
        <location evidence="2">Membrane</location>
        <topology evidence="2">Multi-pass membrane protein</topology>
    </subcellularLocation>
</comment>
<proteinExistence type="predicted"/>
<accession>A0ABY9E0Q0</accession>
<feature type="transmembrane region" description="Helical" evidence="12">
    <location>
        <begin position="21"/>
        <end position="41"/>
    </location>
</feature>
<comment type="catalytic activity">
    <reaction evidence="11">
        <text>Fe(II)-heme o + 2 A + H2O = Fe(II)-heme a + 2 AH2</text>
        <dbReference type="Rhea" id="RHEA:63388"/>
        <dbReference type="ChEBI" id="CHEBI:13193"/>
        <dbReference type="ChEBI" id="CHEBI:15377"/>
        <dbReference type="ChEBI" id="CHEBI:17499"/>
        <dbReference type="ChEBI" id="CHEBI:60530"/>
        <dbReference type="ChEBI" id="CHEBI:61715"/>
        <dbReference type="EC" id="1.17.99.9"/>
    </reaction>
    <physiologicalReaction direction="left-to-right" evidence="11">
        <dbReference type="Rhea" id="RHEA:63389"/>
    </physiologicalReaction>
</comment>
<evidence type="ECO:0000256" key="10">
    <source>
        <dbReference type="ARBA" id="ARBA00044501"/>
    </source>
</evidence>
<keyword evidence="7" id="KW-0408">Iron</keyword>
<evidence type="ECO:0000256" key="7">
    <source>
        <dbReference type="ARBA" id="ARBA00023004"/>
    </source>
</evidence>
<dbReference type="Proteomes" id="UP001227230">
    <property type="component" value="Chromosome 19"/>
</dbReference>
<keyword evidence="8" id="KW-0350">Heme biosynthesis</keyword>
<protein>
    <submittedName>
        <fullName evidence="13">Uncharacterized protein</fullName>
    </submittedName>
</protein>
<dbReference type="InterPro" id="IPR023754">
    <property type="entry name" value="HemeA_Synthase_type2"/>
</dbReference>
<sequence length="82" mass="8659">MPEPPAKSVAWVRGAAKVKGLALPVSILVGITAVSGAFVVGNDAGHVYNTSPEMGDNWIPDDIFSMEPFIRKIFENTSNSAA</sequence>
<evidence type="ECO:0000256" key="3">
    <source>
        <dbReference type="ARBA" id="ARBA00022692"/>
    </source>
</evidence>
<keyword evidence="3 12" id="KW-0812">Transmembrane</keyword>
<evidence type="ECO:0000256" key="11">
    <source>
        <dbReference type="ARBA" id="ARBA00048044"/>
    </source>
</evidence>
<dbReference type="InterPro" id="IPR003780">
    <property type="entry name" value="COX15/CtaA_fam"/>
</dbReference>
<evidence type="ECO:0000313" key="14">
    <source>
        <dbReference type="Proteomes" id="UP001227230"/>
    </source>
</evidence>
<evidence type="ECO:0000313" key="13">
    <source>
        <dbReference type="EMBL" id="WKA12943.1"/>
    </source>
</evidence>
<keyword evidence="14" id="KW-1185">Reference proteome</keyword>
<keyword evidence="9 12" id="KW-0472">Membrane</keyword>
<gene>
    <name evidence="13" type="ORF">VitviT2T_030285</name>
</gene>
<evidence type="ECO:0000256" key="8">
    <source>
        <dbReference type="ARBA" id="ARBA00023133"/>
    </source>
</evidence>
<evidence type="ECO:0000256" key="9">
    <source>
        <dbReference type="ARBA" id="ARBA00023136"/>
    </source>
</evidence>
<keyword evidence="5 12" id="KW-1133">Transmembrane helix</keyword>
<comment type="pathway">
    <text evidence="10">Porphyrin-containing compound metabolism; heme A biosynthesis; heme A from heme O: step 1/1.</text>
</comment>
<comment type="cofactor">
    <cofactor evidence="1">
        <name>heme b</name>
        <dbReference type="ChEBI" id="CHEBI:60344"/>
    </cofactor>
</comment>
<evidence type="ECO:0000256" key="5">
    <source>
        <dbReference type="ARBA" id="ARBA00022989"/>
    </source>
</evidence>
<name>A0ABY9E0Q0_VITVI</name>
<organism evidence="13 14">
    <name type="scientific">Vitis vinifera</name>
    <name type="common">Grape</name>
    <dbReference type="NCBI Taxonomy" id="29760"/>
    <lineage>
        <taxon>Eukaryota</taxon>
        <taxon>Viridiplantae</taxon>
        <taxon>Streptophyta</taxon>
        <taxon>Embryophyta</taxon>
        <taxon>Tracheophyta</taxon>
        <taxon>Spermatophyta</taxon>
        <taxon>Magnoliopsida</taxon>
        <taxon>eudicotyledons</taxon>
        <taxon>Gunneridae</taxon>
        <taxon>Pentapetalae</taxon>
        <taxon>rosids</taxon>
        <taxon>Vitales</taxon>
        <taxon>Vitaceae</taxon>
        <taxon>Viteae</taxon>
        <taxon>Vitis</taxon>
    </lineage>
</organism>
<keyword evidence="6" id="KW-0560">Oxidoreductase</keyword>
<evidence type="ECO:0000256" key="12">
    <source>
        <dbReference type="SAM" id="Phobius"/>
    </source>
</evidence>
<reference evidence="13 14" key="1">
    <citation type="journal article" date="2023" name="Hortic Res">
        <title>The complete reference genome for grapevine (Vitis vinifera L.) genetics and breeding.</title>
        <authorList>
            <person name="Shi X."/>
            <person name="Cao S."/>
            <person name="Wang X."/>
            <person name="Huang S."/>
            <person name="Wang Y."/>
            <person name="Liu Z."/>
            <person name="Liu W."/>
            <person name="Leng X."/>
            <person name="Peng Y."/>
            <person name="Wang N."/>
            <person name="Wang Y."/>
            <person name="Ma Z."/>
            <person name="Xu X."/>
            <person name="Zhang F."/>
            <person name="Xue H."/>
            <person name="Zhong H."/>
            <person name="Wang Y."/>
            <person name="Zhang K."/>
            <person name="Velt A."/>
            <person name="Avia K."/>
            <person name="Holtgrawe D."/>
            <person name="Grimplet J."/>
            <person name="Matus J.T."/>
            <person name="Ware D."/>
            <person name="Wu X."/>
            <person name="Wang H."/>
            <person name="Liu C."/>
            <person name="Fang Y."/>
            <person name="Rustenholz C."/>
            <person name="Cheng Z."/>
            <person name="Xiao H."/>
            <person name="Zhou Y."/>
        </authorList>
    </citation>
    <scope>NUCLEOTIDE SEQUENCE [LARGE SCALE GENOMIC DNA]</scope>
    <source>
        <strain evidence="14">cv. Pinot noir / PN40024</strain>
        <tissue evidence="13">Leaf</tissue>
    </source>
</reference>
<dbReference type="PANTHER" id="PTHR23289">
    <property type="entry name" value="CYTOCHROME C OXIDASE ASSEMBLY PROTEIN COX15"/>
    <property type="match status" value="1"/>
</dbReference>
<evidence type="ECO:0000256" key="1">
    <source>
        <dbReference type="ARBA" id="ARBA00001970"/>
    </source>
</evidence>
<evidence type="ECO:0000256" key="2">
    <source>
        <dbReference type="ARBA" id="ARBA00004141"/>
    </source>
</evidence>
<dbReference type="EMBL" id="CP126666">
    <property type="protein sequence ID" value="WKA12943.1"/>
    <property type="molecule type" value="Genomic_DNA"/>
</dbReference>